<evidence type="ECO:0000256" key="3">
    <source>
        <dbReference type="ARBA" id="ARBA00023136"/>
    </source>
</evidence>
<dbReference type="PROSITE" id="PS51123">
    <property type="entry name" value="OMPA_2"/>
    <property type="match status" value="1"/>
</dbReference>
<comment type="subcellular location">
    <subcellularLocation>
        <location evidence="1">Cell outer membrane</location>
    </subcellularLocation>
</comment>
<evidence type="ECO:0000256" key="4">
    <source>
        <dbReference type="ARBA" id="ARBA00023237"/>
    </source>
</evidence>
<evidence type="ECO:0000256" key="5">
    <source>
        <dbReference type="PROSITE-ProRule" id="PRU00473"/>
    </source>
</evidence>
<organism evidence="9 10">
    <name type="scientific">Paraflavitalea soli</name>
    <dbReference type="NCBI Taxonomy" id="2315862"/>
    <lineage>
        <taxon>Bacteria</taxon>
        <taxon>Pseudomonadati</taxon>
        <taxon>Bacteroidota</taxon>
        <taxon>Chitinophagia</taxon>
        <taxon>Chitinophagales</taxon>
        <taxon>Chitinophagaceae</taxon>
        <taxon>Paraflavitalea</taxon>
    </lineage>
</organism>
<sequence length="447" mass="48255">MKKISGMVLALLLLHTIALCQDDDYIQNPTLGVHFIFNDFKSAQAIRSTSLGAALRNKQFGKVKEMSPGLAINYIHGLSPSFDFTGTLAGSILDYSFKDGTTAGKDNLLLEVDASIRGKMFSNKYVVSPYFQVGVGASKYKGYYGAFIPAGLGLQVNLFDEAFLLINSQYRIGITDKASNHFFYSIGLAGAIGKRKATPKVIPPPPLPPPPPPDSDGDGVIDSLDACPQAKGLAQFQGCPDTDGDGIPDKDDKCPDQRGLERYQGCPIPDTDGDGINDEEDKCPKEKGVARYQGCPVPDRDKDGVNDEEDKCPDLPGVAANNGCPEVSAEVKKRIDVAARNIFFATGSAKLLAKSNKSLDEVAKLMNEDANLKLDVEGHTDNTGKPATNQALSEKRAKAVYDYLNKKGVNADRLRSAGYGQDKPVADNKTAKGRTANRRVELKLHYD</sequence>
<keyword evidence="4" id="KW-0998">Cell outer membrane</keyword>
<dbReference type="CDD" id="cd07185">
    <property type="entry name" value="OmpA_C-like"/>
    <property type="match status" value="1"/>
</dbReference>
<feature type="compositionally biased region" description="Pro residues" evidence="6">
    <location>
        <begin position="201"/>
        <end position="214"/>
    </location>
</feature>
<feature type="region of interest" description="Disordered" evidence="6">
    <location>
        <begin position="282"/>
        <end position="317"/>
    </location>
</feature>
<name>A0A3B7MVP3_9BACT</name>
<dbReference type="KEGG" id="pseg:D3H65_31060"/>
<feature type="chain" id="PRO_5017692965" evidence="7">
    <location>
        <begin position="21"/>
        <end position="447"/>
    </location>
</feature>
<dbReference type="SUPFAM" id="SSF103088">
    <property type="entry name" value="OmpA-like"/>
    <property type="match status" value="1"/>
</dbReference>
<keyword evidence="10" id="KW-1185">Reference proteome</keyword>
<dbReference type="AlphaFoldDB" id="A0A3B7MVP3"/>
<feature type="region of interest" description="Disordered" evidence="6">
    <location>
        <begin position="258"/>
        <end position="277"/>
    </location>
</feature>
<dbReference type="InterPro" id="IPR003367">
    <property type="entry name" value="Thrombospondin_3-like_rpt"/>
</dbReference>
<dbReference type="GO" id="GO:0009279">
    <property type="term" value="C:cell outer membrane"/>
    <property type="evidence" value="ECO:0007669"/>
    <property type="project" value="UniProtKB-SubCell"/>
</dbReference>
<dbReference type="PANTHER" id="PTHR30329">
    <property type="entry name" value="STATOR ELEMENT OF FLAGELLAR MOTOR COMPLEX"/>
    <property type="match status" value="1"/>
</dbReference>
<feature type="region of interest" description="Disordered" evidence="6">
    <location>
        <begin position="197"/>
        <end position="224"/>
    </location>
</feature>
<dbReference type="GO" id="GO:0007155">
    <property type="term" value="P:cell adhesion"/>
    <property type="evidence" value="ECO:0007669"/>
    <property type="project" value="InterPro"/>
</dbReference>
<keyword evidence="2 7" id="KW-0732">Signal</keyword>
<dbReference type="InterPro" id="IPR050330">
    <property type="entry name" value="Bact_OuterMem_StrucFunc"/>
</dbReference>
<feature type="compositionally biased region" description="Basic and acidic residues" evidence="6">
    <location>
        <begin position="438"/>
        <end position="447"/>
    </location>
</feature>
<evidence type="ECO:0000313" key="10">
    <source>
        <dbReference type="Proteomes" id="UP000263900"/>
    </source>
</evidence>
<keyword evidence="3 5" id="KW-0472">Membrane</keyword>
<dbReference type="EMBL" id="CP032157">
    <property type="protein sequence ID" value="AXY78168.1"/>
    <property type="molecule type" value="Genomic_DNA"/>
</dbReference>
<feature type="signal peptide" evidence="7">
    <location>
        <begin position="1"/>
        <end position="20"/>
    </location>
</feature>
<dbReference type="Gene3D" id="4.10.1080.10">
    <property type="entry name" value="TSP type-3 repeat"/>
    <property type="match status" value="1"/>
</dbReference>
<dbReference type="InterPro" id="IPR006664">
    <property type="entry name" value="OMP_bac"/>
</dbReference>
<dbReference type="InterPro" id="IPR036737">
    <property type="entry name" value="OmpA-like_sf"/>
</dbReference>
<dbReference type="Pfam" id="PF00691">
    <property type="entry name" value="OmpA"/>
    <property type="match status" value="1"/>
</dbReference>
<accession>A0A3B7MVP3</accession>
<dbReference type="OrthoDB" id="1522982at2"/>
<dbReference type="Pfam" id="PF02412">
    <property type="entry name" value="TSP_3"/>
    <property type="match status" value="2"/>
</dbReference>
<evidence type="ECO:0000256" key="2">
    <source>
        <dbReference type="ARBA" id="ARBA00022729"/>
    </source>
</evidence>
<gene>
    <name evidence="9" type="ORF">D3H65_31060</name>
</gene>
<feature type="domain" description="OmpA-like" evidence="8">
    <location>
        <begin position="331"/>
        <end position="447"/>
    </location>
</feature>
<dbReference type="InterPro" id="IPR006665">
    <property type="entry name" value="OmpA-like"/>
</dbReference>
<proteinExistence type="predicted"/>
<dbReference type="GO" id="GO:0005509">
    <property type="term" value="F:calcium ion binding"/>
    <property type="evidence" value="ECO:0007669"/>
    <property type="project" value="InterPro"/>
</dbReference>
<evidence type="ECO:0000256" key="1">
    <source>
        <dbReference type="ARBA" id="ARBA00004442"/>
    </source>
</evidence>
<dbReference type="RefSeq" id="WP_119054041.1">
    <property type="nucleotide sequence ID" value="NZ_CP032157.1"/>
</dbReference>
<dbReference type="Proteomes" id="UP000263900">
    <property type="component" value="Chromosome"/>
</dbReference>
<dbReference type="Gene3D" id="3.30.1330.60">
    <property type="entry name" value="OmpA-like domain"/>
    <property type="match status" value="1"/>
</dbReference>
<dbReference type="SUPFAM" id="SSF103647">
    <property type="entry name" value="TSP type-3 repeat"/>
    <property type="match status" value="1"/>
</dbReference>
<evidence type="ECO:0000259" key="8">
    <source>
        <dbReference type="PROSITE" id="PS51123"/>
    </source>
</evidence>
<evidence type="ECO:0000313" key="9">
    <source>
        <dbReference type="EMBL" id="AXY78168.1"/>
    </source>
</evidence>
<dbReference type="InterPro" id="IPR028974">
    <property type="entry name" value="TSP_type-3_rpt"/>
</dbReference>
<evidence type="ECO:0000256" key="6">
    <source>
        <dbReference type="SAM" id="MobiDB-lite"/>
    </source>
</evidence>
<evidence type="ECO:0000256" key="7">
    <source>
        <dbReference type="SAM" id="SignalP"/>
    </source>
</evidence>
<protein>
    <submittedName>
        <fullName evidence="9">OmpA family protein</fullName>
    </submittedName>
</protein>
<dbReference type="PANTHER" id="PTHR30329:SF21">
    <property type="entry name" value="LIPOPROTEIN YIAD-RELATED"/>
    <property type="match status" value="1"/>
</dbReference>
<reference evidence="9 10" key="1">
    <citation type="submission" date="2018-09" db="EMBL/GenBank/DDBJ databases">
        <title>Genome sequencing of strain 6GH32-13.</title>
        <authorList>
            <person name="Weon H.-Y."/>
            <person name="Heo J."/>
            <person name="Kwon S.-W."/>
        </authorList>
    </citation>
    <scope>NUCLEOTIDE SEQUENCE [LARGE SCALE GENOMIC DNA]</scope>
    <source>
        <strain evidence="9 10">5GH32-13</strain>
    </source>
</reference>
<dbReference type="PRINTS" id="PR01021">
    <property type="entry name" value="OMPADOMAIN"/>
</dbReference>
<feature type="region of interest" description="Disordered" evidence="6">
    <location>
        <begin position="414"/>
        <end position="447"/>
    </location>
</feature>